<dbReference type="SUPFAM" id="SSF51735">
    <property type="entry name" value="NAD(P)-binding Rossmann-fold domains"/>
    <property type="match status" value="1"/>
</dbReference>
<dbReference type="Proteomes" id="UP000261480">
    <property type="component" value="Unplaced"/>
</dbReference>
<dbReference type="GO" id="GO:0005739">
    <property type="term" value="C:mitochondrion"/>
    <property type="evidence" value="ECO:0007669"/>
    <property type="project" value="TreeGrafter"/>
</dbReference>
<dbReference type="InterPro" id="IPR036291">
    <property type="entry name" value="NAD(P)-bd_dom_sf"/>
</dbReference>
<dbReference type="GO" id="GO:0008670">
    <property type="term" value="F:2,4-dienoyl-CoA reductase (NADPH) activity"/>
    <property type="evidence" value="ECO:0007669"/>
    <property type="project" value="TreeGrafter"/>
</dbReference>
<dbReference type="Ensembl" id="ENSPMET00000019006.1">
    <property type="protein sequence ID" value="ENSPMEP00000028654.1"/>
    <property type="gene ID" value="ENSPMEG00000013918.1"/>
</dbReference>
<evidence type="ECO:0000256" key="2">
    <source>
        <dbReference type="ARBA" id="ARBA00023002"/>
    </source>
</evidence>
<proteinExistence type="inferred from homology"/>
<protein>
    <recommendedName>
        <fullName evidence="6">2,4-dienoyl CoA reductase 1, mitochondrial</fullName>
    </recommendedName>
</protein>
<dbReference type="GO" id="GO:0006635">
    <property type="term" value="P:fatty acid beta-oxidation"/>
    <property type="evidence" value="ECO:0007669"/>
    <property type="project" value="TreeGrafter"/>
</dbReference>
<dbReference type="PRINTS" id="PR00081">
    <property type="entry name" value="GDHRDH"/>
</dbReference>
<sequence>PSGLVRLTRFPRPPVRSGSARPSGFFAPSEGAMLPAGSFRDRLAFITGGGTGLGRAMTMVLSQLGARCVIASRKLDVLQETAGEISSQTGNQVHALQCDVRDPQAVARCVDQMVALSGLPDVIINNAAGNFICPTERLTPNGWRSVTDIVLNGTAFVTLELGKRLIQAQKGQNQNRVPRSSPSRPSTPSLVLVSSLAAEWGRYGHRFNIIQPGPIRTKGAFSRLDPTGTFEKSMIDRIPTGRLGKPAELANLAAYLSSDFASWMSGAVIRFDGGEYVSMAGEFNELRKVTPDQWKMLEAMIKGTKGS</sequence>
<feature type="compositionally biased region" description="Low complexity" evidence="3">
    <location>
        <begin position="176"/>
        <end position="188"/>
    </location>
</feature>
<evidence type="ECO:0008006" key="6">
    <source>
        <dbReference type="Google" id="ProtNLM"/>
    </source>
</evidence>
<dbReference type="AlphaFoldDB" id="A0A3B3YMQ3"/>
<keyword evidence="2" id="KW-0560">Oxidoreductase</keyword>
<dbReference type="Pfam" id="PF13561">
    <property type="entry name" value="adh_short_C2"/>
    <property type="match status" value="1"/>
</dbReference>
<feature type="region of interest" description="Disordered" evidence="3">
    <location>
        <begin position="1"/>
        <end position="23"/>
    </location>
</feature>
<reference evidence="4" key="1">
    <citation type="submission" date="2025-08" db="UniProtKB">
        <authorList>
            <consortium name="Ensembl"/>
        </authorList>
    </citation>
    <scope>IDENTIFICATION</scope>
</reference>
<name>A0A3B3YMQ3_9TELE</name>
<dbReference type="PANTHER" id="PTHR43658">
    <property type="entry name" value="SHORT-CHAIN DEHYDROGENASE/REDUCTASE"/>
    <property type="match status" value="1"/>
</dbReference>
<accession>A0A3B3YMQ3</accession>
<evidence type="ECO:0000256" key="3">
    <source>
        <dbReference type="SAM" id="MobiDB-lite"/>
    </source>
</evidence>
<dbReference type="CDD" id="cd05369">
    <property type="entry name" value="TER_DECR_SDR_a"/>
    <property type="match status" value="1"/>
</dbReference>
<comment type="similarity">
    <text evidence="1">Belongs to the short-chain dehydrogenases/reductases (SDR) family.</text>
</comment>
<evidence type="ECO:0000313" key="4">
    <source>
        <dbReference type="Ensembl" id="ENSPMEP00000028654.1"/>
    </source>
</evidence>
<keyword evidence="5" id="KW-1185">Reference proteome</keyword>
<evidence type="ECO:0000313" key="5">
    <source>
        <dbReference type="Proteomes" id="UP000261480"/>
    </source>
</evidence>
<dbReference type="InterPro" id="IPR002347">
    <property type="entry name" value="SDR_fam"/>
</dbReference>
<dbReference type="Gene3D" id="3.40.50.720">
    <property type="entry name" value="NAD(P)-binding Rossmann-like Domain"/>
    <property type="match status" value="1"/>
</dbReference>
<reference evidence="4" key="2">
    <citation type="submission" date="2025-09" db="UniProtKB">
        <authorList>
            <consortium name="Ensembl"/>
        </authorList>
    </citation>
    <scope>IDENTIFICATION</scope>
</reference>
<dbReference type="Pfam" id="PF00106">
    <property type="entry name" value="adh_short"/>
    <property type="match status" value="1"/>
</dbReference>
<evidence type="ECO:0000256" key="1">
    <source>
        <dbReference type="ARBA" id="ARBA00006484"/>
    </source>
</evidence>
<feature type="region of interest" description="Disordered" evidence="3">
    <location>
        <begin position="168"/>
        <end position="188"/>
    </location>
</feature>
<dbReference type="PANTHER" id="PTHR43658:SF8">
    <property type="entry name" value="17-BETA-HYDROXYSTEROID DEHYDROGENASE 14-RELATED"/>
    <property type="match status" value="1"/>
</dbReference>
<organism evidence="4 5">
    <name type="scientific">Poecilia mexicana</name>
    <dbReference type="NCBI Taxonomy" id="48701"/>
    <lineage>
        <taxon>Eukaryota</taxon>
        <taxon>Metazoa</taxon>
        <taxon>Chordata</taxon>
        <taxon>Craniata</taxon>
        <taxon>Vertebrata</taxon>
        <taxon>Euteleostomi</taxon>
        <taxon>Actinopterygii</taxon>
        <taxon>Neopterygii</taxon>
        <taxon>Teleostei</taxon>
        <taxon>Neoteleostei</taxon>
        <taxon>Acanthomorphata</taxon>
        <taxon>Ovalentaria</taxon>
        <taxon>Atherinomorphae</taxon>
        <taxon>Cyprinodontiformes</taxon>
        <taxon>Poeciliidae</taxon>
        <taxon>Poeciliinae</taxon>
        <taxon>Poecilia</taxon>
    </lineage>
</organism>